<keyword evidence="5" id="KW-1185">Reference proteome</keyword>
<name>M1WM44_PSEP2</name>
<dbReference type="SUPFAM" id="SSF53850">
    <property type="entry name" value="Periplasmic binding protein-like II"/>
    <property type="match status" value="1"/>
</dbReference>
<feature type="signal peptide" evidence="2">
    <location>
        <begin position="1"/>
        <end position="23"/>
    </location>
</feature>
<dbReference type="Proteomes" id="UP000011724">
    <property type="component" value="Chromosome"/>
</dbReference>
<dbReference type="AlphaFoldDB" id="M1WM44"/>
<feature type="domain" description="Solute-binding protein family 3/N-terminal" evidence="3">
    <location>
        <begin position="31"/>
        <end position="246"/>
    </location>
</feature>
<dbReference type="PATRIC" id="fig|879567.3.peg.1811"/>
<dbReference type="InterPro" id="IPR001638">
    <property type="entry name" value="Solute-binding_3/MltF_N"/>
</dbReference>
<dbReference type="KEGG" id="dpi:BN4_11725"/>
<dbReference type="STRING" id="1322246.BN4_11725"/>
<dbReference type="Pfam" id="PF00497">
    <property type="entry name" value="SBP_bac_3"/>
    <property type="match status" value="1"/>
</dbReference>
<dbReference type="OrthoDB" id="5296159at2"/>
<accession>M1WM44</accession>
<dbReference type="Gene3D" id="3.40.190.10">
    <property type="entry name" value="Periplasmic binding protein-like II"/>
    <property type="match status" value="2"/>
</dbReference>
<protein>
    <submittedName>
        <fullName evidence="4">Putative Extracellular solute-binding protein, family 3</fullName>
    </submittedName>
</protein>
<dbReference type="eggNOG" id="COG0834">
    <property type="taxonomic scope" value="Bacteria"/>
</dbReference>
<organism evidence="4 5">
    <name type="scientific">Pseudodesulfovibrio piezophilus (strain DSM 21447 / JCM 15486 / C1TLV30)</name>
    <name type="common">Desulfovibrio piezophilus</name>
    <dbReference type="NCBI Taxonomy" id="1322246"/>
    <lineage>
        <taxon>Bacteria</taxon>
        <taxon>Pseudomonadati</taxon>
        <taxon>Thermodesulfobacteriota</taxon>
        <taxon>Desulfovibrionia</taxon>
        <taxon>Desulfovibrionales</taxon>
        <taxon>Desulfovibrionaceae</taxon>
    </lineage>
</organism>
<dbReference type="HOGENOM" id="CLU_064076_3_0_7"/>
<gene>
    <name evidence="4" type="ordered locus">BN4_11725</name>
</gene>
<keyword evidence="1 2" id="KW-0732">Signal</keyword>
<evidence type="ECO:0000256" key="2">
    <source>
        <dbReference type="SAM" id="SignalP"/>
    </source>
</evidence>
<proteinExistence type="predicted"/>
<evidence type="ECO:0000313" key="4">
    <source>
        <dbReference type="EMBL" id="CCH48960.1"/>
    </source>
</evidence>
<dbReference type="PANTHER" id="PTHR35936:SF25">
    <property type="entry name" value="ABC TRANSPORTER SUBSTRATE-BINDING PROTEIN"/>
    <property type="match status" value="1"/>
</dbReference>
<dbReference type="EMBL" id="FO203427">
    <property type="protein sequence ID" value="CCH48960.1"/>
    <property type="molecule type" value="Genomic_DNA"/>
</dbReference>
<dbReference type="PANTHER" id="PTHR35936">
    <property type="entry name" value="MEMBRANE-BOUND LYTIC MUREIN TRANSGLYCOSYLASE F"/>
    <property type="match status" value="1"/>
</dbReference>
<dbReference type="RefSeq" id="WP_015415004.1">
    <property type="nucleotide sequence ID" value="NC_020409.1"/>
</dbReference>
<evidence type="ECO:0000259" key="3">
    <source>
        <dbReference type="Pfam" id="PF00497"/>
    </source>
</evidence>
<reference evidence="5" key="2">
    <citation type="journal article" date="2013" name="Stand. Genomic Sci.">
        <title>Complete genome sequence of Desulfocapsa sulfexigens, a marine deltaproteobacterium specialized in disproportionating inorganic sulfur compounds.</title>
        <authorList>
            <person name="Finster K.W."/>
            <person name="Kjeldsen K.U."/>
            <person name="Kube M."/>
            <person name="Reinhardt R."/>
            <person name="Mussmann M."/>
            <person name="Amann R."/>
            <person name="Schreiber L."/>
        </authorList>
    </citation>
    <scope>NUCLEOTIDE SEQUENCE [LARGE SCALE GENOMIC DNA]</scope>
    <source>
        <strain evidence="5">DSM 10523 / SB164P1</strain>
    </source>
</reference>
<sequence length="258" mass="29055">MTKQFAFILVLWALLCGAPSAWAGETITLTTGEWPPYFSKEFLHGGFVTRVVTESFALANMEARYEYLPWKRGFEAARLGQYAGAMGWIKTPDRERDFLFSDPILTYKAVFFHRMGKQFHWEGLGDVGHMTVGVTLGYTYANMLKATLEARGGSLATAPTDLINFQKLAAGRIDVFPCALAVGNYLLKTRFPPETRATIHSHPRPLHEGKLYLLISKKYPDGKAIIARFNTGLRRLRASGLYRQYENESSAGEYIPKQ</sequence>
<feature type="chain" id="PRO_5004018885" evidence="2">
    <location>
        <begin position="24"/>
        <end position="258"/>
    </location>
</feature>
<evidence type="ECO:0000313" key="5">
    <source>
        <dbReference type="Proteomes" id="UP000011724"/>
    </source>
</evidence>
<reference evidence="4 5" key="1">
    <citation type="journal article" date="2013" name="PLoS ONE">
        <title>The first genomic and proteomic characterization of a deep-sea sulfate reducer: insights into the piezophilic lifestyle of Desulfovibrio piezophilus.</title>
        <authorList>
            <person name="Pradel N."/>
            <person name="Ji B."/>
            <person name="Gimenez G."/>
            <person name="Talla E."/>
            <person name="Lenoble P."/>
            <person name="Garel M."/>
            <person name="Tamburini C."/>
            <person name="Fourquet P."/>
            <person name="Lebrun R."/>
            <person name="Bertin P."/>
            <person name="Denis Y."/>
            <person name="Pophillat M."/>
            <person name="Barbe V."/>
            <person name="Ollivier B."/>
            <person name="Dolla A."/>
        </authorList>
    </citation>
    <scope>NUCLEOTIDE SEQUENCE [LARGE SCALE GENOMIC DNA]</scope>
    <source>
        <strain evidence="5">DSM 10523 / SB164P1</strain>
    </source>
</reference>
<evidence type="ECO:0000256" key="1">
    <source>
        <dbReference type="ARBA" id="ARBA00022729"/>
    </source>
</evidence>
<dbReference type="BioCyc" id="DPIE1322246:BN4_RS08655-MONOMER"/>